<dbReference type="EMBL" id="JACHBR010000001">
    <property type="protein sequence ID" value="MBB5625547.1"/>
    <property type="molecule type" value="Genomic_DNA"/>
</dbReference>
<dbReference type="InterPro" id="IPR007278">
    <property type="entry name" value="DUF397"/>
</dbReference>
<dbReference type="AlphaFoldDB" id="A0A7W8Z1C4"/>
<accession>A0A7W8Z1C4</accession>
<evidence type="ECO:0000256" key="1">
    <source>
        <dbReference type="SAM" id="MobiDB-lite"/>
    </source>
</evidence>
<evidence type="ECO:0000259" key="2">
    <source>
        <dbReference type="Pfam" id="PF04149"/>
    </source>
</evidence>
<evidence type="ECO:0000313" key="4">
    <source>
        <dbReference type="Proteomes" id="UP000588112"/>
    </source>
</evidence>
<feature type="domain" description="DUF397" evidence="2">
    <location>
        <begin position="28"/>
        <end position="80"/>
    </location>
</feature>
<organism evidence="3 4">
    <name type="scientific">Sphaerisporangium krabiense</name>
    <dbReference type="NCBI Taxonomy" id="763782"/>
    <lineage>
        <taxon>Bacteria</taxon>
        <taxon>Bacillati</taxon>
        <taxon>Actinomycetota</taxon>
        <taxon>Actinomycetes</taxon>
        <taxon>Streptosporangiales</taxon>
        <taxon>Streptosporangiaceae</taxon>
        <taxon>Sphaerisporangium</taxon>
    </lineage>
</organism>
<dbReference type="Proteomes" id="UP000588112">
    <property type="component" value="Unassembled WGS sequence"/>
</dbReference>
<feature type="region of interest" description="Disordered" evidence="1">
    <location>
        <begin position="1"/>
        <end position="25"/>
    </location>
</feature>
<keyword evidence="4" id="KW-1185">Reference proteome</keyword>
<protein>
    <recommendedName>
        <fullName evidence="2">DUF397 domain-containing protein</fullName>
    </recommendedName>
</protein>
<comment type="caution">
    <text evidence="3">The sequence shown here is derived from an EMBL/GenBank/DDBJ whole genome shotgun (WGS) entry which is preliminary data.</text>
</comment>
<dbReference type="Pfam" id="PF04149">
    <property type="entry name" value="DUF397"/>
    <property type="match status" value="1"/>
</dbReference>
<sequence length="81" mass="8734">MKRFIGGRELPAHARKGNTMQTTDGAGLVWRKSRRSANGNCVEIAAVGADLVGVRDSKNPGGPELRVPRREMAAFMAELKA</sequence>
<proteinExistence type="predicted"/>
<name>A0A7W8Z1C4_9ACTN</name>
<evidence type="ECO:0000313" key="3">
    <source>
        <dbReference type="EMBL" id="MBB5625547.1"/>
    </source>
</evidence>
<gene>
    <name evidence="3" type="ORF">BJ981_001246</name>
</gene>
<reference evidence="3 4" key="1">
    <citation type="submission" date="2020-08" db="EMBL/GenBank/DDBJ databases">
        <title>Sequencing the genomes of 1000 actinobacteria strains.</title>
        <authorList>
            <person name="Klenk H.-P."/>
        </authorList>
    </citation>
    <scope>NUCLEOTIDE SEQUENCE [LARGE SCALE GENOMIC DNA]</scope>
    <source>
        <strain evidence="3 4">DSM 45790</strain>
    </source>
</reference>